<evidence type="ECO:0000256" key="1">
    <source>
        <dbReference type="SAM" id="Phobius"/>
    </source>
</evidence>
<protein>
    <recommendedName>
        <fullName evidence="4">Pilus assembly protein PilO</fullName>
    </recommendedName>
</protein>
<feature type="transmembrane region" description="Helical" evidence="1">
    <location>
        <begin position="26"/>
        <end position="47"/>
    </location>
</feature>
<evidence type="ECO:0008006" key="4">
    <source>
        <dbReference type="Google" id="ProtNLM"/>
    </source>
</evidence>
<keyword evidence="1" id="KW-0472">Membrane</keyword>
<dbReference type="EMBL" id="RQXU01000029">
    <property type="protein sequence ID" value="RRH81597.1"/>
    <property type="molecule type" value="Genomic_DNA"/>
</dbReference>
<keyword evidence="1" id="KW-0812">Transmembrane</keyword>
<dbReference type="RefSeq" id="WP_124961679.1">
    <property type="nucleotide sequence ID" value="NZ_RQXU01000029.1"/>
</dbReference>
<name>A0A3P3E5E7_9BURK</name>
<dbReference type="AlphaFoldDB" id="A0A3P3E5E7"/>
<sequence length="197" mass="22064">MTVRGIRFDEFIARLRWGARLAWEEIAWPEILAVAVLVLGVGVEFWVNKPLRQELRELRAYTAMATVDSPAELAVAPERGGADLVAGFMAFLPATEMREQQMQTLHSLASESGVALSRVEYGHGRLEHLPGQRMTMQLSVSAEYGPYRKFLHNLLLGMPNLGIDRVTMERTPGPGDRLNIRLETSLYYRVADPGSAR</sequence>
<dbReference type="Proteomes" id="UP000271590">
    <property type="component" value="Unassembled WGS sequence"/>
</dbReference>
<keyword evidence="1" id="KW-1133">Transmembrane helix</keyword>
<reference evidence="2 3" key="1">
    <citation type="submission" date="2018-11" db="EMBL/GenBank/DDBJ databases">
        <title>The genome of Variovorax sp T529.</title>
        <authorList>
            <person name="Gao J."/>
        </authorList>
    </citation>
    <scope>NUCLEOTIDE SEQUENCE [LARGE SCALE GENOMIC DNA]</scope>
    <source>
        <strain evidence="2 3">T529</strain>
    </source>
</reference>
<accession>A0A3P3E5E7</accession>
<comment type="caution">
    <text evidence="2">The sequence shown here is derived from an EMBL/GenBank/DDBJ whole genome shotgun (WGS) entry which is preliminary data.</text>
</comment>
<proteinExistence type="predicted"/>
<evidence type="ECO:0000313" key="3">
    <source>
        <dbReference type="Proteomes" id="UP000271590"/>
    </source>
</evidence>
<organism evidence="2 3">
    <name type="scientific">Variovorax beijingensis</name>
    <dbReference type="NCBI Taxonomy" id="2496117"/>
    <lineage>
        <taxon>Bacteria</taxon>
        <taxon>Pseudomonadati</taxon>
        <taxon>Pseudomonadota</taxon>
        <taxon>Betaproteobacteria</taxon>
        <taxon>Burkholderiales</taxon>
        <taxon>Comamonadaceae</taxon>
        <taxon>Variovorax</taxon>
    </lineage>
</organism>
<evidence type="ECO:0000313" key="2">
    <source>
        <dbReference type="EMBL" id="RRH81597.1"/>
    </source>
</evidence>
<gene>
    <name evidence="2" type="ORF">EH244_28610</name>
</gene>